<evidence type="ECO:0000256" key="8">
    <source>
        <dbReference type="ARBA" id="ARBA00023136"/>
    </source>
</evidence>
<feature type="transmembrane region" description="Helical" evidence="9">
    <location>
        <begin position="169"/>
        <end position="189"/>
    </location>
</feature>
<name>A0A2H1KTW3_9MICO</name>
<feature type="transmembrane region" description="Helical" evidence="9">
    <location>
        <begin position="117"/>
        <end position="139"/>
    </location>
</feature>
<evidence type="ECO:0000256" key="9">
    <source>
        <dbReference type="RuleBase" id="RU363032"/>
    </source>
</evidence>
<evidence type="ECO:0000256" key="1">
    <source>
        <dbReference type="ARBA" id="ARBA00004651"/>
    </source>
</evidence>
<dbReference type="InterPro" id="IPR010065">
    <property type="entry name" value="AA_ABC_transptr_permease_3TM"/>
</dbReference>
<accession>A0A2H1KTW3</accession>
<feature type="transmembrane region" description="Helical" evidence="9">
    <location>
        <begin position="240"/>
        <end position="260"/>
    </location>
</feature>
<evidence type="ECO:0000256" key="7">
    <source>
        <dbReference type="ARBA" id="ARBA00022989"/>
    </source>
</evidence>
<dbReference type="SUPFAM" id="SSF161098">
    <property type="entry name" value="MetI-like"/>
    <property type="match status" value="1"/>
</dbReference>
<dbReference type="Proteomes" id="UP000234342">
    <property type="component" value="Unassembled WGS sequence"/>
</dbReference>
<keyword evidence="12" id="KW-1185">Reference proteome</keyword>
<feature type="transmembrane region" description="Helical" evidence="9">
    <location>
        <begin position="210"/>
        <end position="234"/>
    </location>
</feature>
<evidence type="ECO:0000256" key="4">
    <source>
        <dbReference type="ARBA" id="ARBA00022475"/>
    </source>
</evidence>
<evidence type="ECO:0000313" key="12">
    <source>
        <dbReference type="Proteomes" id="UP000234342"/>
    </source>
</evidence>
<dbReference type="Pfam" id="PF00528">
    <property type="entry name" value="BPD_transp_1"/>
    <property type="match status" value="1"/>
</dbReference>
<proteinExistence type="inferred from homology"/>
<keyword evidence="4" id="KW-1003">Cell membrane</keyword>
<gene>
    <name evidence="11" type="ORF">BANT10_03500</name>
</gene>
<evidence type="ECO:0000259" key="10">
    <source>
        <dbReference type="PROSITE" id="PS50928"/>
    </source>
</evidence>
<dbReference type="GO" id="GO:0043190">
    <property type="term" value="C:ATP-binding cassette (ABC) transporter complex"/>
    <property type="evidence" value="ECO:0007669"/>
    <property type="project" value="InterPro"/>
</dbReference>
<dbReference type="NCBIfam" id="TIGR01726">
    <property type="entry name" value="HEQRo_perm_3TM"/>
    <property type="match status" value="1"/>
</dbReference>
<dbReference type="PANTHER" id="PTHR30614">
    <property type="entry name" value="MEMBRANE COMPONENT OF AMINO ACID ABC TRANSPORTER"/>
    <property type="match status" value="1"/>
</dbReference>
<dbReference type="PROSITE" id="PS50928">
    <property type="entry name" value="ABC_TM1"/>
    <property type="match status" value="1"/>
</dbReference>
<keyword evidence="7 9" id="KW-1133">Transmembrane helix</keyword>
<comment type="subcellular location">
    <subcellularLocation>
        <location evidence="1 9">Cell membrane</location>
        <topology evidence="1 9">Multi-pass membrane protein</topology>
    </subcellularLocation>
</comment>
<dbReference type="InterPro" id="IPR043429">
    <property type="entry name" value="ArtM/GltK/GlnP/TcyL/YhdX-like"/>
</dbReference>
<evidence type="ECO:0000256" key="5">
    <source>
        <dbReference type="ARBA" id="ARBA00022692"/>
    </source>
</evidence>
<feature type="transmembrane region" description="Helical" evidence="9">
    <location>
        <begin position="60"/>
        <end position="82"/>
    </location>
</feature>
<keyword evidence="8 9" id="KW-0472">Membrane</keyword>
<evidence type="ECO:0000256" key="6">
    <source>
        <dbReference type="ARBA" id="ARBA00022970"/>
    </source>
</evidence>
<organism evidence="11 12">
    <name type="scientific">Brevibacterium antiquum</name>
    <dbReference type="NCBI Taxonomy" id="234835"/>
    <lineage>
        <taxon>Bacteria</taxon>
        <taxon>Bacillati</taxon>
        <taxon>Actinomycetota</taxon>
        <taxon>Actinomycetes</taxon>
        <taxon>Micrococcales</taxon>
        <taxon>Brevibacteriaceae</taxon>
        <taxon>Brevibacterium</taxon>
    </lineage>
</organism>
<dbReference type="PANTHER" id="PTHR30614:SF20">
    <property type="entry name" value="GLUTAMINE TRANSPORT SYSTEM PERMEASE PROTEIN GLNP"/>
    <property type="match status" value="1"/>
</dbReference>
<dbReference type="AlphaFoldDB" id="A0A2H1KTW3"/>
<dbReference type="InterPro" id="IPR035906">
    <property type="entry name" value="MetI-like_sf"/>
</dbReference>
<feature type="transmembrane region" description="Helical" evidence="9">
    <location>
        <begin position="31"/>
        <end position="54"/>
    </location>
</feature>
<dbReference type="EMBL" id="FXZE01000037">
    <property type="protein sequence ID" value="SMY03233.1"/>
    <property type="molecule type" value="Genomic_DNA"/>
</dbReference>
<sequence length="374" mass="40078">MSETVTAGHPPASPTQAGSALAVPVSTARTMLLAAAIVALATIALTVVTAVAVFRASTAGSWAIGLTLLALLPVLASLFTIWPFTQGVRQHRLCRTAQASHDLVDFRLYRSRASNSSWITMGICLPIILVCLFVLLLVANDHAVQVTFFDVSFMSTTFTTIVKAFGKNIAIAVIAEVLVLVFGLVLAIGRMAPGTAGRPIRWLATLYVDAFRAIPGIIVIYLIGFGLPLANIPVLSDLGVFWSAILALALTYSAYVAEVFRAGIQSIHQSQTAASRSLGLPYGKTMRFVVVPQAVKRVLPPLLNDFIGLQKDTALVTIIGVVDAFSQATIYSSNYFNLSSVTLVAVLFIIITIPQTRFVDRLIEKDQSTMKARG</sequence>
<dbReference type="InterPro" id="IPR000515">
    <property type="entry name" value="MetI-like"/>
</dbReference>
<protein>
    <submittedName>
        <fullName evidence="11">Amino acid ABC transporter membrane protein, PAAT family</fullName>
    </submittedName>
</protein>
<evidence type="ECO:0000256" key="2">
    <source>
        <dbReference type="ARBA" id="ARBA00010072"/>
    </source>
</evidence>
<feature type="domain" description="ABC transmembrane type-1" evidence="10">
    <location>
        <begin position="165"/>
        <end position="359"/>
    </location>
</feature>
<dbReference type="GO" id="GO:0006865">
    <property type="term" value="P:amino acid transport"/>
    <property type="evidence" value="ECO:0007669"/>
    <property type="project" value="UniProtKB-KW"/>
</dbReference>
<dbReference type="Gene3D" id="1.10.3720.10">
    <property type="entry name" value="MetI-like"/>
    <property type="match status" value="1"/>
</dbReference>
<reference evidence="12" key="1">
    <citation type="submission" date="2017-03" db="EMBL/GenBank/DDBJ databases">
        <authorList>
            <person name="Monnet C."/>
        </authorList>
    </citation>
    <scope>NUCLEOTIDE SEQUENCE [LARGE SCALE GENOMIC DNA]</scope>
    <source>
        <strain evidence="12">P10</strain>
    </source>
</reference>
<evidence type="ECO:0000313" key="11">
    <source>
        <dbReference type="EMBL" id="SMY03233.1"/>
    </source>
</evidence>
<keyword evidence="5 9" id="KW-0812">Transmembrane</keyword>
<dbReference type="RefSeq" id="WP_219618708.1">
    <property type="nucleotide sequence ID" value="NZ_FXZE01000037.1"/>
</dbReference>
<comment type="similarity">
    <text evidence="2">Belongs to the binding-protein-dependent transport system permease family. HisMQ subfamily.</text>
</comment>
<evidence type="ECO:0000256" key="3">
    <source>
        <dbReference type="ARBA" id="ARBA00022448"/>
    </source>
</evidence>
<feature type="transmembrane region" description="Helical" evidence="9">
    <location>
        <begin position="335"/>
        <end position="353"/>
    </location>
</feature>
<dbReference type="GO" id="GO:0022857">
    <property type="term" value="F:transmembrane transporter activity"/>
    <property type="evidence" value="ECO:0007669"/>
    <property type="project" value="InterPro"/>
</dbReference>
<keyword evidence="6" id="KW-0029">Amino-acid transport</keyword>
<keyword evidence="3 9" id="KW-0813">Transport</keyword>
<dbReference type="CDD" id="cd06261">
    <property type="entry name" value="TM_PBP2"/>
    <property type="match status" value="1"/>
</dbReference>